<gene>
    <name evidence="13" type="ORF">SAMN04489760_102123</name>
</gene>
<dbReference type="SMART" id="SM00421">
    <property type="entry name" value="HTH_LUXR"/>
    <property type="match status" value="1"/>
</dbReference>
<evidence type="ECO:0000256" key="5">
    <source>
        <dbReference type="ARBA" id="ARBA00022777"/>
    </source>
</evidence>
<feature type="domain" description="PAS" evidence="11">
    <location>
        <begin position="606"/>
        <end position="644"/>
    </location>
</feature>
<feature type="domain" description="PAS" evidence="11">
    <location>
        <begin position="227"/>
        <end position="299"/>
    </location>
</feature>
<keyword evidence="4" id="KW-0808">Transferase</keyword>
<dbReference type="InterPro" id="IPR000014">
    <property type="entry name" value="PAS"/>
</dbReference>
<dbReference type="Gene3D" id="3.30.450.40">
    <property type="match status" value="1"/>
</dbReference>
<evidence type="ECO:0000259" key="12">
    <source>
        <dbReference type="PROSITE" id="PS50113"/>
    </source>
</evidence>
<organism evidence="13 14">
    <name type="scientific">Syntrophus gentianae</name>
    <dbReference type="NCBI Taxonomy" id="43775"/>
    <lineage>
        <taxon>Bacteria</taxon>
        <taxon>Pseudomonadati</taxon>
        <taxon>Thermodesulfobacteriota</taxon>
        <taxon>Syntrophia</taxon>
        <taxon>Syntrophales</taxon>
        <taxon>Syntrophaceae</taxon>
        <taxon>Syntrophus</taxon>
    </lineage>
</organism>
<proteinExistence type="predicted"/>
<dbReference type="SMART" id="SM00091">
    <property type="entry name" value="PAS"/>
    <property type="match status" value="4"/>
</dbReference>
<evidence type="ECO:0000256" key="2">
    <source>
        <dbReference type="ARBA" id="ARBA00012438"/>
    </source>
</evidence>
<dbReference type="SMART" id="SM00086">
    <property type="entry name" value="PAC"/>
    <property type="match status" value="3"/>
</dbReference>
<feature type="coiled-coil region" evidence="8">
    <location>
        <begin position="1"/>
        <end position="28"/>
    </location>
</feature>
<dbReference type="PROSITE" id="PS50112">
    <property type="entry name" value="PAS"/>
    <property type="match status" value="4"/>
</dbReference>
<dbReference type="InterPro" id="IPR035965">
    <property type="entry name" value="PAS-like_dom_sf"/>
</dbReference>
<dbReference type="EC" id="2.7.13.3" evidence="2"/>
<dbReference type="PROSITE" id="PS50043">
    <property type="entry name" value="HTH_LUXR_2"/>
    <property type="match status" value="1"/>
</dbReference>
<dbReference type="InterPro" id="IPR001610">
    <property type="entry name" value="PAC"/>
</dbReference>
<feature type="domain" description="PAC" evidence="12">
    <location>
        <begin position="680"/>
        <end position="732"/>
    </location>
</feature>
<dbReference type="Pfam" id="PF01590">
    <property type="entry name" value="GAF"/>
    <property type="match status" value="1"/>
</dbReference>
<evidence type="ECO:0000313" key="14">
    <source>
        <dbReference type="Proteomes" id="UP000198744"/>
    </source>
</evidence>
<dbReference type="InterPro" id="IPR016132">
    <property type="entry name" value="Phyto_chromo_attachment"/>
</dbReference>
<dbReference type="SUPFAM" id="SSF55785">
    <property type="entry name" value="PYP-like sensor domain (PAS domain)"/>
    <property type="match status" value="4"/>
</dbReference>
<dbReference type="InterPro" id="IPR013767">
    <property type="entry name" value="PAS_fold"/>
</dbReference>
<comment type="catalytic activity">
    <reaction evidence="1">
        <text>ATP + protein L-histidine = ADP + protein N-phospho-L-histidine.</text>
        <dbReference type="EC" id="2.7.13.3"/>
    </reaction>
</comment>
<dbReference type="PROSITE" id="PS50113">
    <property type="entry name" value="PAC"/>
    <property type="match status" value="3"/>
</dbReference>
<evidence type="ECO:0000256" key="4">
    <source>
        <dbReference type="ARBA" id="ARBA00022679"/>
    </source>
</evidence>
<dbReference type="PROSITE" id="PS50046">
    <property type="entry name" value="PHYTOCHROME_2"/>
    <property type="match status" value="1"/>
</dbReference>
<accession>A0A1H7UVU4</accession>
<dbReference type="Pfam" id="PF13426">
    <property type="entry name" value="PAS_9"/>
    <property type="match status" value="1"/>
</dbReference>
<keyword evidence="3" id="KW-0597">Phosphoprotein</keyword>
<feature type="domain" description="Phytochrome chromophore attachment site" evidence="10">
    <location>
        <begin position="68"/>
        <end position="190"/>
    </location>
</feature>
<evidence type="ECO:0000259" key="11">
    <source>
        <dbReference type="PROSITE" id="PS50112"/>
    </source>
</evidence>
<dbReference type="SUPFAM" id="SSF55781">
    <property type="entry name" value="GAF domain-like"/>
    <property type="match status" value="1"/>
</dbReference>
<dbReference type="GO" id="GO:0004673">
    <property type="term" value="F:protein histidine kinase activity"/>
    <property type="evidence" value="ECO:0007669"/>
    <property type="project" value="UniProtKB-EC"/>
</dbReference>
<dbReference type="Pfam" id="PF13188">
    <property type="entry name" value="PAS_8"/>
    <property type="match status" value="1"/>
</dbReference>
<dbReference type="Proteomes" id="UP000198744">
    <property type="component" value="Unassembled WGS sequence"/>
</dbReference>
<protein>
    <recommendedName>
        <fullName evidence="2">histidine kinase</fullName>
        <ecNumber evidence="2">2.7.13.3</ecNumber>
    </recommendedName>
</protein>
<dbReference type="AlphaFoldDB" id="A0A1H7UVU4"/>
<evidence type="ECO:0000313" key="13">
    <source>
        <dbReference type="EMBL" id="SEM00758.1"/>
    </source>
</evidence>
<evidence type="ECO:0000256" key="8">
    <source>
        <dbReference type="SAM" id="Coils"/>
    </source>
</evidence>
<feature type="domain" description="PAS" evidence="11">
    <location>
        <begin position="352"/>
        <end position="422"/>
    </location>
</feature>
<dbReference type="Gene3D" id="1.10.10.10">
    <property type="entry name" value="Winged helix-like DNA-binding domain superfamily/Winged helix DNA-binding domain"/>
    <property type="match status" value="1"/>
</dbReference>
<dbReference type="SUPFAM" id="SSF46894">
    <property type="entry name" value="C-terminal effector domain of the bipartite response regulators"/>
    <property type="match status" value="1"/>
</dbReference>
<dbReference type="InterPro" id="IPR052162">
    <property type="entry name" value="Sensor_kinase/Photoreceptor"/>
</dbReference>
<keyword evidence="7" id="KW-0804">Transcription</keyword>
<dbReference type="STRING" id="43775.SAMN04489760_102123"/>
<dbReference type="Pfam" id="PF00989">
    <property type="entry name" value="PAS"/>
    <property type="match status" value="2"/>
</dbReference>
<dbReference type="PANTHER" id="PTHR43304">
    <property type="entry name" value="PHYTOCHROME-LIKE PROTEIN CPH1"/>
    <property type="match status" value="1"/>
</dbReference>
<feature type="domain" description="PAS" evidence="11">
    <location>
        <begin position="479"/>
        <end position="550"/>
    </location>
</feature>
<dbReference type="InterPro" id="IPR000700">
    <property type="entry name" value="PAS-assoc_C"/>
</dbReference>
<keyword evidence="6" id="KW-0805">Transcription regulation</keyword>
<feature type="domain" description="PAC" evidence="12">
    <location>
        <begin position="426"/>
        <end position="478"/>
    </location>
</feature>
<keyword evidence="5" id="KW-0418">Kinase</keyword>
<dbReference type="NCBIfam" id="TIGR00229">
    <property type="entry name" value="sensory_box"/>
    <property type="match status" value="4"/>
</dbReference>
<dbReference type="EMBL" id="FOBS01000002">
    <property type="protein sequence ID" value="SEM00758.1"/>
    <property type="molecule type" value="Genomic_DNA"/>
</dbReference>
<dbReference type="InterPro" id="IPR003018">
    <property type="entry name" value="GAF"/>
</dbReference>
<reference evidence="13 14" key="1">
    <citation type="submission" date="2016-10" db="EMBL/GenBank/DDBJ databases">
        <authorList>
            <person name="de Groot N.N."/>
        </authorList>
    </citation>
    <scope>NUCLEOTIDE SEQUENCE [LARGE SCALE GENOMIC DNA]</scope>
    <source>
        <strain evidence="13 14">DSM 8423</strain>
    </source>
</reference>
<keyword evidence="14" id="KW-1185">Reference proteome</keyword>
<dbReference type="InterPro" id="IPR000792">
    <property type="entry name" value="Tscrpt_reg_LuxR_C"/>
</dbReference>
<dbReference type="Pfam" id="PF00196">
    <property type="entry name" value="GerE"/>
    <property type="match status" value="1"/>
</dbReference>
<dbReference type="InterPro" id="IPR029016">
    <property type="entry name" value="GAF-like_dom_sf"/>
</dbReference>
<evidence type="ECO:0000259" key="9">
    <source>
        <dbReference type="PROSITE" id="PS50043"/>
    </source>
</evidence>
<dbReference type="SMART" id="SM00065">
    <property type="entry name" value="GAF"/>
    <property type="match status" value="1"/>
</dbReference>
<keyword evidence="8" id="KW-0175">Coiled coil</keyword>
<dbReference type="PRINTS" id="PR00038">
    <property type="entry name" value="HTHLUXR"/>
</dbReference>
<dbReference type="InterPro" id="IPR016032">
    <property type="entry name" value="Sig_transdc_resp-reg_C-effctor"/>
</dbReference>
<evidence type="ECO:0000256" key="6">
    <source>
        <dbReference type="ARBA" id="ARBA00023015"/>
    </source>
</evidence>
<name>A0A1H7UVU4_9BACT</name>
<dbReference type="GO" id="GO:0006355">
    <property type="term" value="P:regulation of DNA-templated transcription"/>
    <property type="evidence" value="ECO:0007669"/>
    <property type="project" value="InterPro"/>
</dbReference>
<dbReference type="CDD" id="cd06170">
    <property type="entry name" value="LuxR_C_like"/>
    <property type="match status" value="1"/>
</dbReference>
<evidence type="ECO:0000256" key="1">
    <source>
        <dbReference type="ARBA" id="ARBA00000085"/>
    </source>
</evidence>
<evidence type="ECO:0000259" key="10">
    <source>
        <dbReference type="PROSITE" id="PS50046"/>
    </source>
</evidence>
<dbReference type="InterPro" id="IPR036388">
    <property type="entry name" value="WH-like_DNA-bd_sf"/>
</dbReference>
<dbReference type="PANTHER" id="PTHR43304:SF1">
    <property type="entry name" value="PAC DOMAIN-CONTAINING PROTEIN"/>
    <property type="match status" value="1"/>
</dbReference>
<dbReference type="RefSeq" id="WP_175476310.1">
    <property type="nucleotide sequence ID" value="NZ_FOBS01000002.1"/>
</dbReference>
<sequence>MNDWKKTKAHLIRELEELRARVAGYESIEQRPMLAQKKQKKKENSAPRSTSLVDIMTGSALALLACPNISEAVDQALAVLGEGTNVDRVYLFENHQDPFSGELQASQRFEWSKADIISQRDNPLLINQPYRNFFPRWQSELPVGRSIKGLIEDFPAAEREFLAAQGILSLLVVPVMMEGHFWGFIGFDDCHEGKEWTKDEESILIAAAGNIVNAIERKRTEESLRKSEDQYRTIFENTGTPLLIFEEDTTIYLVNAEFERAFHYSRDEVEDRMSWMDITLPEDLEWLKRYHYMRRVDPEASPRNYELKVVDRFGRVHESYITIAMIPGTMRSIASVLDISPLKAVENALRESEAHYRALFEHAGVAIAHVNAQGKFLRANDNFLEFLGYTWEELEKINARSVAHPDYIEQTRILIEKQINNEINLLFQEKYYVRKDGALRWGEMRSTPIRDEQGRLLSAVVAIVDRTQQKQAEDELKKYLEEIEDLYENAPFGYHSLLEDGTILRMNKTELSWLGYSRDEVIGKMKYADMLPPEEIETFHQRFSLFKNHGDLVNIEAKVMRKDGTTFDILATVNPIHDEKGNYIMSRDSVFDNTERKRVENALAESEALYRNLFENASIGMFQSTFEGRFLRINQAYATMLGYESPGEVILTITDTATQIHADPGNRAELLAAVDRDGWFYAEQPYLRKDGSVMIGKLSVRKVIKGDGDSAYLEGIVEDVTERKKTEKVLQERDKELQLKAMRLGEANMALKVLLKTMESDQEELKERVLTNIKDQVLPYLDKLKNSPLNELQRDYVQMTETNLNEIASPFLKKIASGCFNLTMKESQIASLVRDGKTSKEIAGLLNVSQRVIDFHRKNIRKKLGLTERGESLVMLLRSFS</sequence>
<evidence type="ECO:0000256" key="7">
    <source>
        <dbReference type="ARBA" id="ARBA00023163"/>
    </source>
</evidence>
<dbReference type="GO" id="GO:0003677">
    <property type="term" value="F:DNA binding"/>
    <property type="evidence" value="ECO:0007669"/>
    <property type="project" value="InterPro"/>
</dbReference>
<dbReference type="CDD" id="cd00130">
    <property type="entry name" value="PAS"/>
    <property type="match status" value="4"/>
</dbReference>
<feature type="domain" description="HTH luxR-type" evidence="9">
    <location>
        <begin position="815"/>
        <end position="880"/>
    </location>
</feature>
<evidence type="ECO:0000256" key="3">
    <source>
        <dbReference type="ARBA" id="ARBA00022553"/>
    </source>
</evidence>
<feature type="domain" description="PAC" evidence="12">
    <location>
        <begin position="553"/>
        <end position="605"/>
    </location>
</feature>
<dbReference type="Gene3D" id="3.30.450.20">
    <property type="entry name" value="PAS domain"/>
    <property type="match status" value="4"/>
</dbReference>